<dbReference type="Proteomes" id="UP000663193">
    <property type="component" value="Chromosome 13"/>
</dbReference>
<evidence type="ECO:0000313" key="2">
    <source>
        <dbReference type="Proteomes" id="UP000663193"/>
    </source>
</evidence>
<keyword evidence="2" id="KW-1185">Reference proteome</keyword>
<organism evidence="1 2">
    <name type="scientific">Phaeosphaeria nodorum (strain SN15 / ATCC MYA-4574 / FGSC 10173)</name>
    <name type="common">Glume blotch fungus</name>
    <name type="synonym">Parastagonospora nodorum</name>
    <dbReference type="NCBI Taxonomy" id="321614"/>
    <lineage>
        <taxon>Eukaryota</taxon>
        <taxon>Fungi</taxon>
        <taxon>Dikarya</taxon>
        <taxon>Ascomycota</taxon>
        <taxon>Pezizomycotina</taxon>
        <taxon>Dothideomycetes</taxon>
        <taxon>Pleosporomycetidae</taxon>
        <taxon>Pleosporales</taxon>
        <taxon>Pleosporineae</taxon>
        <taxon>Phaeosphaeriaceae</taxon>
        <taxon>Parastagonospora</taxon>
    </lineage>
</organism>
<protein>
    <submittedName>
        <fullName evidence="1">Uncharacterized protein</fullName>
    </submittedName>
</protein>
<dbReference type="AlphaFoldDB" id="A0A7U2FG10"/>
<dbReference type="VEuPathDB" id="FungiDB:JI435_417820"/>
<proteinExistence type="predicted"/>
<gene>
    <name evidence="1" type="ORF">JI435_417820</name>
</gene>
<sequence>MVMRAQSDIPSGTRGASSYVPAATLWKGKVVSTTEWQAFKPDQILEYTLFPCVSTSRERKRYAACGAKGRIKASGDVKKQTCQCFSSPNIGEF</sequence>
<name>A0A7U2FG10_PHANO</name>
<accession>A0A7U2FG10</accession>
<evidence type="ECO:0000313" key="1">
    <source>
        <dbReference type="EMBL" id="QRD02350.1"/>
    </source>
</evidence>
<reference evidence="2" key="1">
    <citation type="journal article" date="2021" name="BMC Genomics">
        <title>Chromosome-level genome assembly and manually-curated proteome of model necrotroph Parastagonospora nodorum Sn15 reveals a genome-wide trove of candidate effector homologs, and redundancy of virulence-related functions within an accessory chromosome.</title>
        <authorList>
            <person name="Bertazzoni S."/>
            <person name="Jones D.A.B."/>
            <person name="Phan H.T."/>
            <person name="Tan K.-C."/>
            <person name="Hane J.K."/>
        </authorList>
    </citation>
    <scope>NUCLEOTIDE SEQUENCE [LARGE SCALE GENOMIC DNA]</scope>
    <source>
        <strain evidence="2">SN15 / ATCC MYA-4574 / FGSC 10173)</strain>
    </source>
</reference>
<dbReference type="EMBL" id="CP069035">
    <property type="protein sequence ID" value="QRD02350.1"/>
    <property type="molecule type" value="Genomic_DNA"/>
</dbReference>